<dbReference type="InterPro" id="IPR004107">
    <property type="entry name" value="Integrase_SAM-like_N"/>
</dbReference>
<dbReference type="SUPFAM" id="SSF56349">
    <property type="entry name" value="DNA breaking-rejoining enzymes"/>
    <property type="match status" value="1"/>
</dbReference>
<gene>
    <name evidence="5" type="ORF">DWX18_09985</name>
</gene>
<accession>A0A413KKW9</accession>
<evidence type="ECO:0000256" key="2">
    <source>
        <dbReference type="ARBA" id="ARBA00022908"/>
    </source>
</evidence>
<reference evidence="5 6" key="1">
    <citation type="submission" date="2018-08" db="EMBL/GenBank/DDBJ databases">
        <title>A genome reference for cultivated species of the human gut microbiota.</title>
        <authorList>
            <person name="Zou Y."/>
            <person name="Xue W."/>
            <person name="Luo G."/>
        </authorList>
    </citation>
    <scope>NUCLEOTIDE SEQUENCE [LARGE SCALE GENOMIC DNA]</scope>
    <source>
        <strain evidence="5 6">AF18-38</strain>
    </source>
</reference>
<dbReference type="AlphaFoldDB" id="A0A413KKW9"/>
<keyword evidence="2" id="KW-0229">DNA integration</keyword>
<dbReference type="Proteomes" id="UP000284046">
    <property type="component" value="Unassembled WGS sequence"/>
</dbReference>
<dbReference type="InterPro" id="IPR013762">
    <property type="entry name" value="Integrase-like_cat_sf"/>
</dbReference>
<dbReference type="GO" id="GO:0006310">
    <property type="term" value="P:DNA recombination"/>
    <property type="evidence" value="ECO:0007669"/>
    <property type="project" value="UniProtKB-KW"/>
</dbReference>
<comment type="caution">
    <text evidence="5">The sequence shown here is derived from an EMBL/GenBank/DDBJ whole genome shotgun (WGS) entry which is preliminary data.</text>
</comment>
<dbReference type="CDD" id="cd01189">
    <property type="entry name" value="INT_ICEBs1_C_like"/>
    <property type="match status" value="1"/>
</dbReference>
<proteinExistence type="inferred from homology"/>
<dbReference type="PANTHER" id="PTHR30349">
    <property type="entry name" value="PHAGE INTEGRASE-RELATED"/>
    <property type="match status" value="1"/>
</dbReference>
<keyword evidence="3" id="KW-0238">DNA-binding</keyword>
<evidence type="ECO:0000313" key="6">
    <source>
        <dbReference type="Proteomes" id="UP000284046"/>
    </source>
</evidence>
<dbReference type="InterPro" id="IPR002104">
    <property type="entry name" value="Integrase_catalytic"/>
</dbReference>
<dbReference type="GO" id="GO:0003677">
    <property type="term" value="F:DNA binding"/>
    <property type="evidence" value="ECO:0007669"/>
    <property type="project" value="UniProtKB-UniRule"/>
</dbReference>
<dbReference type="InterPro" id="IPR050090">
    <property type="entry name" value="Tyrosine_recombinase_XerCD"/>
</dbReference>
<protein>
    <submittedName>
        <fullName evidence="5">Site-specific integrase</fullName>
    </submittedName>
</protein>
<dbReference type="InterPro" id="IPR044068">
    <property type="entry name" value="CB"/>
</dbReference>
<dbReference type="InterPro" id="IPR010998">
    <property type="entry name" value="Integrase_recombinase_N"/>
</dbReference>
<organism evidence="5 6">
    <name type="scientific">Streptococcus anginosus</name>
    <dbReference type="NCBI Taxonomy" id="1328"/>
    <lineage>
        <taxon>Bacteria</taxon>
        <taxon>Bacillati</taxon>
        <taxon>Bacillota</taxon>
        <taxon>Bacilli</taxon>
        <taxon>Lactobacillales</taxon>
        <taxon>Streptococcaceae</taxon>
        <taxon>Streptococcus</taxon>
        <taxon>Streptococcus anginosus group</taxon>
    </lineage>
</organism>
<dbReference type="Pfam" id="PF00589">
    <property type="entry name" value="Phage_integrase"/>
    <property type="match status" value="1"/>
</dbReference>
<evidence type="ECO:0000256" key="4">
    <source>
        <dbReference type="ARBA" id="ARBA00023172"/>
    </source>
</evidence>
<dbReference type="Pfam" id="PF14659">
    <property type="entry name" value="Phage_int_SAM_3"/>
    <property type="match status" value="1"/>
</dbReference>
<comment type="similarity">
    <text evidence="1">Belongs to the 'phage' integrase family.</text>
</comment>
<dbReference type="PROSITE" id="PS51898">
    <property type="entry name" value="TYR_RECOMBINASE"/>
    <property type="match status" value="1"/>
</dbReference>
<name>A0A413KKW9_STRAP</name>
<dbReference type="PROSITE" id="PS51900">
    <property type="entry name" value="CB"/>
    <property type="match status" value="1"/>
</dbReference>
<dbReference type="EMBL" id="QRWZ01000019">
    <property type="protein sequence ID" value="RGT59283.1"/>
    <property type="molecule type" value="Genomic_DNA"/>
</dbReference>
<dbReference type="InterPro" id="IPR011010">
    <property type="entry name" value="DNA_brk_join_enz"/>
</dbReference>
<keyword evidence="4" id="KW-0233">DNA recombination</keyword>
<dbReference type="Gene3D" id="1.10.443.10">
    <property type="entry name" value="Intergrase catalytic core"/>
    <property type="match status" value="1"/>
</dbReference>
<evidence type="ECO:0000256" key="1">
    <source>
        <dbReference type="ARBA" id="ARBA00008857"/>
    </source>
</evidence>
<evidence type="ECO:0000256" key="3">
    <source>
        <dbReference type="ARBA" id="ARBA00023125"/>
    </source>
</evidence>
<sequence>MASIRYRQRSGKKLWSYEIRESGQVLDHGSGFKTKKAAILEAESIAQKLRLGGSIARNMTMVELYQEWLEVKILPNKRKSELTKKKYIARKKIVIEFFGELKLLEITGSLYQRILNEYGKRVGRDVLSRFHNSIKSAIRMAIADKLVIDDFTYDVELFPQVDAQSADDKYLHTQEDYFRVLIELRKRFDYFKSIVPFILYFLFVTGLRFGELIGLTIDELDFEKNRIYTYRRYNTLSHKFVPPKNKTSVRFVPISKEDMLLLSELLQLQKNVNLELGIQNKDKLVFQHFGYKYDVPDIATVNKYLKSLLKGLEIYPLLTTKGARHTFGSYLWHCGIDLGVIAKVLGHKDISMLIEVYGHTLEEKVDEEFERIRLLKRNDKKSGANDGAKMVKSS</sequence>
<evidence type="ECO:0000313" key="5">
    <source>
        <dbReference type="EMBL" id="RGT59283.1"/>
    </source>
</evidence>
<dbReference type="Gene3D" id="1.10.150.130">
    <property type="match status" value="1"/>
</dbReference>
<dbReference type="RefSeq" id="WP_101750006.1">
    <property type="nucleotide sequence ID" value="NZ_CP118029.1"/>
</dbReference>
<dbReference type="GO" id="GO:0015074">
    <property type="term" value="P:DNA integration"/>
    <property type="evidence" value="ECO:0007669"/>
    <property type="project" value="UniProtKB-KW"/>
</dbReference>
<dbReference type="PANTHER" id="PTHR30349:SF64">
    <property type="entry name" value="PROPHAGE INTEGRASE INTD-RELATED"/>
    <property type="match status" value="1"/>
</dbReference>